<dbReference type="GO" id="GO:0003676">
    <property type="term" value="F:nucleic acid binding"/>
    <property type="evidence" value="ECO:0007669"/>
    <property type="project" value="InterPro"/>
</dbReference>
<evidence type="ECO:0000313" key="2">
    <source>
        <dbReference type="EMBL" id="MDE48414.1"/>
    </source>
</evidence>
<evidence type="ECO:0000256" key="1">
    <source>
        <dbReference type="SAM" id="MobiDB-lite"/>
    </source>
</evidence>
<gene>
    <name evidence="2" type="primary">Eif4b</name>
    <name evidence="2" type="ORF">g.13503</name>
</gene>
<dbReference type="AlphaFoldDB" id="A0A6G1SD40"/>
<feature type="compositionally biased region" description="Gly residues" evidence="1">
    <location>
        <begin position="207"/>
        <end position="221"/>
    </location>
</feature>
<keyword evidence="2" id="KW-0648">Protein biosynthesis</keyword>
<reference evidence="2" key="1">
    <citation type="submission" date="2018-10" db="EMBL/GenBank/DDBJ databases">
        <title>Transcriptome assembly of Aceria tosichella (Wheat curl mite) Type 2.</title>
        <authorList>
            <person name="Scully E.D."/>
            <person name="Geib S.M."/>
            <person name="Palmer N.A."/>
            <person name="Gupta A.K."/>
            <person name="Sarath G."/>
            <person name="Tatineni S."/>
        </authorList>
    </citation>
    <scope>NUCLEOTIDE SEQUENCE</scope>
    <source>
        <strain evidence="2">LincolnNE</strain>
    </source>
</reference>
<name>A0A6G1SD40_9ACAR</name>
<dbReference type="GO" id="GO:0003743">
    <property type="term" value="F:translation initiation factor activity"/>
    <property type="evidence" value="ECO:0007669"/>
    <property type="project" value="UniProtKB-KW"/>
</dbReference>
<feature type="compositionally biased region" description="Basic and acidic residues" evidence="1">
    <location>
        <begin position="237"/>
        <end position="251"/>
    </location>
</feature>
<protein>
    <submittedName>
        <fullName evidence="2">Eukaryotic translation initiation factor 4B</fullName>
    </submittedName>
</protein>
<organism evidence="2">
    <name type="scientific">Aceria tosichella</name>
    <name type="common">wheat curl mite</name>
    <dbReference type="NCBI Taxonomy" id="561515"/>
    <lineage>
        <taxon>Eukaryota</taxon>
        <taxon>Metazoa</taxon>
        <taxon>Ecdysozoa</taxon>
        <taxon>Arthropoda</taxon>
        <taxon>Chelicerata</taxon>
        <taxon>Arachnida</taxon>
        <taxon>Acari</taxon>
        <taxon>Acariformes</taxon>
        <taxon>Trombidiformes</taxon>
        <taxon>Prostigmata</taxon>
        <taxon>Eupodina</taxon>
        <taxon>Eriophyoidea</taxon>
        <taxon>Eriophyidae</taxon>
        <taxon>Eriophyinae</taxon>
        <taxon>Aceriini</taxon>
        <taxon>Aceria</taxon>
    </lineage>
</organism>
<dbReference type="SUPFAM" id="SSF54928">
    <property type="entry name" value="RNA-binding domain, RBD"/>
    <property type="match status" value="1"/>
</dbReference>
<feature type="compositionally biased region" description="Gly residues" evidence="1">
    <location>
        <begin position="188"/>
        <end position="197"/>
    </location>
</feature>
<sequence length="367" mass="39998">MTSQTQGKSKKKNKEVTKLSLDEFNQMDAPHGHSVVSVAKVSGLDWAATMADHDLSAVETQQIVVPTATRAQRGPNVDFDSLPDAPPFRASLYNLVMSADEKDVSDRFFTGLDVKRVEITKAMTTVEFETKEGLYEALCKDGTTFKGKTVSVCLYGQQPQNSYQDRFGGGRGGNSPYNDRYNDRYGDRGGQSGGFGGFRSNDRYGDRPGGGFNDRPVGGGFNDRQGYNDRPGGGFSDRGRDGGGGFDRPREGGFAGYNRSGSAGFRGQPRGGGGYGQRFQDGGNPRDNPRGLYTSGGGEPEPEEPKDWRARPTINRPAHPPQHHIPERPPQHQHHAPSSPPSEARNEDRPSYKGIGKVLINQILKTE</sequence>
<dbReference type="EMBL" id="GGYP01003643">
    <property type="protein sequence ID" value="MDE48414.1"/>
    <property type="molecule type" value="Transcribed_RNA"/>
</dbReference>
<proteinExistence type="predicted"/>
<accession>A0A6G1SD40</accession>
<feature type="region of interest" description="Disordered" evidence="1">
    <location>
        <begin position="161"/>
        <end position="355"/>
    </location>
</feature>
<keyword evidence="2" id="KW-0396">Initiation factor</keyword>
<dbReference type="InterPro" id="IPR035979">
    <property type="entry name" value="RBD_domain_sf"/>
</dbReference>